<dbReference type="InterPro" id="IPR012132">
    <property type="entry name" value="GMC_OxRdtase"/>
</dbReference>
<dbReference type="Pfam" id="PF05199">
    <property type="entry name" value="GMC_oxred_C"/>
    <property type="match status" value="1"/>
</dbReference>
<dbReference type="AlphaFoldDB" id="A0A9W3BGI7"/>
<sequence length="567" mass="62985">MFKLIVIVLICALLISRYLDYPASLNNGSQFVQRPKETYDYIIVGAGSAGSVLANRLSEDAHVTVLLVEAGGDDSGIPEISTPGLTLALDTIPDVARTFYTEPMKTKWPRGRALGGSSSINYMNYVRGSKHDFDRWANYTKDPSWDYAHALPYFKKSEKMTDPELKQSEFHGGDGQLGVTKMEARSSFSSSILAGFQDLGFIYNQDYNGRTMNGVGKAQTTIENGIRSSTARAFLHPILNRPNLDIMVNAFVQKVVIKDKHAEGVEVIFQNKKYVVKSNKEIILSAGAIQSPQILMLSGVGPKKHLEELGIPVVVDLPVGQNLQDQVYSALEFHIKDAAVPSFPSLRQWLSHLQYKFFHTGQLSSLGIDIMAFTSVSEEMKQMGWPEIHFIIVPICFTSMEVSNCWTCVPYSTRPASRGYIQLKSKDPFDDPVIVPNYFHQKVDAELNYEGLKICQKLSQTKSLKSLGTSSYHNVGDICKQYQFDSQEFWNCFIRSRPDTVFHPTGTCKMGFSGDPSAVLDSKLRVIGIKALRVADASVMPFLVSGNTNAATIMIAEQASDFIKNQS</sequence>
<dbReference type="InterPro" id="IPR036188">
    <property type="entry name" value="FAD/NAD-bd_sf"/>
</dbReference>
<accession>A0A9W3BGI7</accession>
<dbReference type="PROSITE" id="PS00624">
    <property type="entry name" value="GMC_OXRED_2"/>
    <property type="match status" value="1"/>
</dbReference>
<dbReference type="PANTHER" id="PTHR11552">
    <property type="entry name" value="GLUCOSE-METHANOL-CHOLINE GMC OXIDOREDUCTASE"/>
    <property type="match status" value="1"/>
</dbReference>
<keyword evidence="10" id="KW-1185">Reference proteome</keyword>
<evidence type="ECO:0000313" key="10">
    <source>
        <dbReference type="Proteomes" id="UP001165740"/>
    </source>
</evidence>
<evidence type="ECO:0000256" key="2">
    <source>
        <dbReference type="ARBA" id="ARBA00010790"/>
    </source>
</evidence>
<dbReference type="Gene3D" id="3.30.560.10">
    <property type="entry name" value="Glucose Oxidase, domain 3"/>
    <property type="match status" value="1"/>
</dbReference>
<evidence type="ECO:0000259" key="8">
    <source>
        <dbReference type="PROSITE" id="PS00623"/>
    </source>
</evidence>
<evidence type="ECO:0000256" key="3">
    <source>
        <dbReference type="ARBA" id="ARBA00022630"/>
    </source>
</evidence>
<keyword evidence="3 6" id="KW-0285">Flavoprotein</keyword>
<protein>
    <submittedName>
        <fullName evidence="11">Glucose dehydrogenase [FAD, quinone]-like</fullName>
    </submittedName>
</protein>
<feature type="binding site" evidence="5">
    <location>
        <position position="252"/>
    </location>
    <ligand>
        <name>FAD</name>
        <dbReference type="ChEBI" id="CHEBI:57692"/>
    </ligand>
</feature>
<comment type="cofactor">
    <cofactor evidence="1 5">
        <name>FAD</name>
        <dbReference type="ChEBI" id="CHEBI:57692"/>
    </cofactor>
</comment>
<evidence type="ECO:0000256" key="6">
    <source>
        <dbReference type="RuleBase" id="RU003968"/>
    </source>
</evidence>
<evidence type="ECO:0000313" key="11">
    <source>
        <dbReference type="RefSeq" id="XP_055898669.1"/>
    </source>
</evidence>
<dbReference type="Pfam" id="PF00732">
    <property type="entry name" value="GMC_oxred_N"/>
    <property type="match status" value="1"/>
</dbReference>
<reference evidence="11" key="1">
    <citation type="submission" date="2025-08" db="UniProtKB">
        <authorList>
            <consortium name="RefSeq"/>
        </authorList>
    </citation>
    <scope>IDENTIFICATION</scope>
</reference>
<feature type="signal peptide" evidence="7">
    <location>
        <begin position="1"/>
        <end position="16"/>
    </location>
</feature>
<organism evidence="10 11">
    <name type="scientific">Biomphalaria glabrata</name>
    <name type="common">Bloodfluke planorb</name>
    <name type="synonym">Freshwater snail</name>
    <dbReference type="NCBI Taxonomy" id="6526"/>
    <lineage>
        <taxon>Eukaryota</taxon>
        <taxon>Metazoa</taxon>
        <taxon>Spiralia</taxon>
        <taxon>Lophotrochozoa</taxon>
        <taxon>Mollusca</taxon>
        <taxon>Gastropoda</taxon>
        <taxon>Heterobranchia</taxon>
        <taxon>Euthyneura</taxon>
        <taxon>Panpulmonata</taxon>
        <taxon>Hygrophila</taxon>
        <taxon>Lymnaeoidea</taxon>
        <taxon>Planorbidae</taxon>
        <taxon>Biomphalaria</taxon>
    </lineage>
</organism>
<evidence type="ECO:0000256" key="1">
    <source>
        <dbReference type="ARBA" id="ARBA00001974"/>
    </source>
</evidence>
<dbReference type="PANTHER" id="PTHR11552:SF147">
    <property type="entry name" value="CHOLINE DEHYDROGENASE, MITOCHONDRIAL"/>
    <property type="match status" value="1"/>
</dbReference>
<feature type="domain" description="Glucose-methanol-choline oxidoreductase N-terminal" evidence="9">
    <location>
        <begin position="287"/>
        <end position="301"/>
    </location>
</feature>
<dbReference type="GO" id="GO:0050660">
    <property type="term" value="F:flavin adenine dinucleotide binding"/>
    <property type="evidence" value="ECO:0007669"/>
    <property type="project" value="InterPro"/>
</dbReference>
<dbReference type="OrthoDB" id="269227at2759"/>
<dbReference type="PIRSF" id="PIRSF000137">
    <property type="entry name" value="Alcohol_oxidase"/>
    <property type="match status" value="1"/>
</dbReference>
<dbReference type="SUPFAM" id="SSF54373">
    <property type="entry name" value="FAD-linked reductases, C-terminal domain"/>
    <property type="match status" value="1"/>
</dbReference>
<evidence type="ECO:0000256" key="4">
    <source>
        <dbReference type="ARBA" id="ARBA00022827"/>
    </source>
</evidence>
<dbReference type="GO" id="GO:0008812">
    <property type="term" value="F:choline dehydrogenase activity"/>
    <property type="evidence" value="ECO:0007669"/>
    <property type="project" value="TreeGrafter"/>
</dbReference>
<dbReference type="SUPFAM" id="SSF51905">
    <property type="entry name" value="FAD/NAD(P)-binding domain"/>
    <property type="match status" value="1"/>
</dbReference>
<dbReference type="PROSITE" id="PS00623">
    <property type="entry name" value="GMC_OXRED_1"/>
    <property type="match status" value="1"/>
</dbReference>
<dbReference type="GO" id="GO:0005743">
    <property type="term" value="C:mitochondrial inner membrane"/>
    <property type="evidence" value="ECO:0007669"/>
    <property type="project" value="TreeGrafter"/>
</dbReference>
<proteinExistence type="inferred from homology"/>
<dbReference type="Proteomes" id="UP001165740">
    <property type="component" value="Chromosome 9"/>
</dbReference>
<gene>
    <name evidence="11" type="primary">LOC106071088</name>
</gene>
<name>A0A9W3BGI7_BIOGL</name>
<dbReference type="RefSeq" id="XP_055898669.1">
    <property type="nucleotide sequence ID" value="XM_056042694.1"/>
</dbReference>
<keyword evidence="7" id="KW-0732">Signal</keyword>
<dbReference type="InterPro" id="IPR007867">
    <property type="entry name" value="GMC_OxRtase_C"/>
</dbReference>
<dbReference type="OMA" id="YMCAPEN"/>
<dbReference type="GeneID" id="106071088"/>
<dbReference type="InterPro" id="IPR000172">
    <property type="entry name" value="GMC_OxRdtase_N"/>
</dbReference>
<dbReference type="Gene3D" id="3.50.50.60">
    <property type="entry name" value="FAD/NAD(P)-binding domain"/>
    <property type="match status" value="1"/>
</dbReference>
<keyword evidence="4 5" id="KW-0274">FAD</keyword>
<evidence type="ECO:0000259" key="9">
    <source>
        <dbReference type="PROSITE" id="PS00624"/>
    </source>
</evidence>
<feature type="domain" description="Glucose-methanol-choline oxidoreductase N-terminal" evidence="8">
    <location>
        <begin position="111"/>
        <end position="134"/>
    </location>
</feature>
<evidence type="ECO:0000256" key="7">
    <source>
        <dbReference type="SAM" id="SignalP"/>
    </source>
</evidence>
<comment type="similarity">
    <text evidence="2 6">Belongs to the GMC oxidoreductase family.</text>
</comment>
<feature type="chain" id="PRO_5040775458" evidence="7">
    <location>
        <begin position="17"/>
        <end position="567"/>
    </location>
</feature>
<evidence type="ECO:0000256" key="5">
    <source>
        <dbReference type="PIRSR" id="PIRSR000137-2"/>
    </source>
</evidence>